<dbReference type="PANTHER" id="PTHR12839">
    <property type="entry name" value="NONSENSE-MEDIATED MRNA DECAY PROTEIN 2 UP-FRAMESHIFT SUPPRESSOR 2"/>
    <property type="match status" value="1"/>
</dbReference>
<feature type="compositionally biased region" description="Basic and acidic residues" evidence="3">
    <location>
        <begin position="266"/>
        <end position="280"/>
    </location>
</feature>
<dbReference type="eggNOG" id="KOG2051">
    <property type="taxonomic scope" value="Eukaryota"/>
</dbReference>
<dbReference type="GO" id="GO:0000184">
    <property type="term" value="P:nuclear-transcribed mRNA catabolic process, nonsense-mediated decay"/>
    <property type="evidence" value="ECO:0000315"/>
    <property type="project" value="WormBase"/>
</dbReference>
<dbReference type="FunFam" id="1.25.40.180:FF:000115">
    <property type="entry name" value="Protein CBR-SMG-3"/>
    <property type="match status" value="1"/>
</dbReference>
<dbReference type="InterPro" id="IPR007193">
    <property type="entry name" value="Upf2/Nmd2_C"/>
</dbReference>
<dbReference type="WormBase" id="Y73B6BL.18b">
    <property type="protein sequence ID" value="CE42204"/>
    <property type="gene ID" value="WBGene00004881"/>
    <property type="gene designation" value="smg-3"/>
</dbReference>
<dbReference type="GeneID" id="177397"/>
<dbReference type="SUPFAM" id="SSF48371">
    <property type="entry name" value="ARM repeat"/>
    <property type="match status" value="3"/>
</dbReference>
<dbReference type="AGR" id="WB:WBGene00004881"/>
<feature type="region of interest" description="Disordered" evidence="3">
    <location>
        <begin position="384"/>
        <end position="415"/>
    </location>
</feature>
<dbReference type="PANTHER" id="PTHR12839:SF7">
    <property type="entry name" value="REGULATOR OF NONSENSE TRANSCRIPTS 2"/>
    <property type="match status" value="1"/>
</dbReference>
<evidence type="ECO:0000256" key="3">
    <source>
        <dbReference type="SAM" id="MobiDB-lite"/>
    </source>
</evidence>
<dbReference type="FunCoup" id="C2BR97">
    <property type="interactions" value="3318"/>
</dbReference>
<feature type="compositionally biased region" description="Acidic residues" evidence="3">
    <location>
        <begin position="925"/>
        <end position="949"/>
    </location>
</feature>
<dbReference type="Pfam" id="PF04050">
    <property type="entry name" value="Upf2"/>
    <property type="match status" value="1"/>
</dbReference>
<dbReference type="SMART" id="SM00543">
    <property type="entry name" value="MIF4G"/>
    <property type="match status" value="3"/>
</dbReference>
<dbReference type="CTD" id="177397"/>
<dbReference type="GO" id="GO:0003723">
    <property type="term" value="F:RNA binding"/>
    <property type="evidence" value="ECO:0007669"/>
    <property type="project" value="InterPro"/>
</dbReference>
<protein>
    <submittedName>
        <fullName evidence="5">MIF4G domain-containing protein</fullName>
    </submittedName>
</protein>
<dbReference type="KEGG" id="cel:CELE_Y73B6BL.18"/>
<dbReference type="InParanoid" id="C2BR97"/>
<dbReference type="Pfam" id="PF02854">
    <property type="entry name" value="MIF4G"/>
    <property type="match status" value="3"/>
</dbReference>
<feature type="region of interest" description="Disordered" evidence="3">
    <location>
        <begin position="257"/>
        <end position="282"/>
    </location>
</feature>
<evidence type="ECO:0007829" key="8">
    <source>
        <dbReference type="PeptideAtlas" id="C2BR97"/>
    </source>
</evidence>
<feature type="domain" description="MIF4G" evidence="4">
    <location>
        <begin position="432"/>
        <end position="628"/>
    </location>
</feature>
<feature type="region of interest" description="Disordered" evidence="3">
    <location>
        <begin position="1117"/>
        <end position="1144"/>
    </location>
</feature>
<dbReference type="FunFam" id="1.25.40.180:FF:000114">
    <property type="entry name" value="Protein CBR-SMG-3"/>
    <property type="match status" value="1"/>
</dbReference>
<feature type="region of interest" description="Disordered" evidence="3">
    <location>
        <begin position="1016"/>
        <end position="1052"/>
    </location>
</feature>
<keyword evidence="2" id="KW-0963">Cytoplasm</keyword>
<reference evidence="5 6" key="1">
    <citation type="journal article" date="1998" name="Science">
        <title>Genome sequence of the nematode C. elegans: a platform for investigating biology.</title>
        <authorList>
            <consortium name="The C. elegans sequencing consortium"/>
            <person name="Sulson J.E."/>
            <person name="Waterston R."/>
        </authorList>
    </citation>
    <scope>NUCLEOTIDE SEQUENCE [LARGE SCALE GENOMIC DNA]</scope>
    <source>
        <strain evidence="5 6">Bristol N2</strain>
    </source>
</reference>
<accession>C2BR97</accession>
<dbReference type="Reactome" id="R-CEL-975957">
    <property type="pathway name" value="Nonsense Mediated Decay (NMD) enhanced by the Exon Junction Complex (EJC)"/>
</dbReference>
<dbReference type="PeptideAtlas" id="C2BR97"/>
<dbReference type="GO" id="GO:0035145">
    <property type="term" value="C:exon-exon junction complex"/>
    <property type="evidence" value="ECO:0000318"/>
    <property type="project" value="GO_Central"/>
</dbReference>
<feature type="domain" description="MIF4G" evidence="4">
    <location>
        <begin position="48"/>
        <end position="248"/>
    </location>
</feature>
<dbReference type="PaxDb" id="6239-Y73B6BL.18b.1"/>
<dbReference type="GO" id="GO:0005737">
    <property type="term" value="C:cytoplasm"/>
    <property type="evidence" value="ECO:0000318"/>
    <property type="project" value="GO_Central"/>
</dbReference>
<dbReference type="GO" id="GO:0019899">
    <property type="term" value="F:enzyme binding"/>
    <property type="evidence" value="ECO:0000353"/>
    <property type="project" value="WormBase"/>
</dbReference>
<evidence type="ECO:0000313" key="7">
    <source>
        <dbReference type="WormBase" id="Y73B6BL.18b"/>
    </source>
</evidence>
<dbReference type="InterPro" id="IPR039762">
    <property type="entry name" value="Nmd2/UPF2"/>
</dbReference>
<dbReference type="InterPro" id="IPR016024">
    <property type="entry name" value="ARM-type_fold"/>
</dbReference>
<feature type="region of interest" description="Disordered" evidence="3">
    <location>
        <begin position="912"/>
        <end position="970"/>
    </location>
</feature>
<keyword evidence="6" id="KW-1185">Reference proteome</keyword>
<evidence type="ECO:0000256" key="2">
    <source>
        <dbReference type="ARBA" id="ARBA00022490"/>
    </source>
</evidence>
<dbReference type="PhylomeDB" id="C2BR97"/>
<name>C2BR97_CAEEL</name>
<dbReference type="EMBL" id="BX284604">
    <property type="protein sequence ID" value="CCD74194.1"/>
    <property type="molecule type" value="Genomic_DNA"/>
</dbReference>
<dbReference type="FunFam" id="1.25.40.180:FF:000080">
    <property type="entry name" value="Chromosome 9, whole genome shotgun sequence"/>
    <property type="match status" value="1"/>
</dbReference>
<dbReference type="InterPro" id="IPR003890">
    <property type="entry name" value="MIF4G-like_typ-3"/>
</dbReference>
<evidence type="ECO:0000313" key="5">
    <source>
        <dbReference type="EMBL" id="CCD74194.1"/>
    </source>
</evidence>
<gene>
    <name evidence="5 7" type="primary">smg-3</name>
    <name evidence="5" type="ORF">CELE_Y73B6BL.18</name>
    <name evidence="7" type="ORF">Y73B6BL.18</name>
</gene>
<dbReference type="OMA" id="DFQHHQI"/>
<organism evidence="5 6">
    <name type="scientific">Caenorhabditis elegans</name>
    <dbReference type="NCBI Taxonomy" id="6239"/>
    <lineage>
        <taxon>Eukaryota</taxon>
        <taxon>Metazoa</taxon>
        <taxon>Ecdysozoa</taxon>
        <taxon>Nematoda</taxon>
        <taxon>Chromadorea</taxon>
        <taxon>Rhabditida</taxon>
        <taxon>Rhabditina</taxon>
        <taxon>Rhabditomorpha</taxon>
        <taxon>Rhabditoidea</taxon>
        <taxon>Rhabditidae</taxon>
        <taxon>Peloderinae</taxon>
        <taxon>Caenorhabditis</taxon>
    </lineage>
</organism>
<evidence type="ECO:0000259" key="4">
    <source>
        <dbReference type="SMART" id="SM00543"/>
    </source>
</evidence>
<sequence>MRRKVETSWLEELKKRVKYQETSRLQMVEIRETLLDNEKELRSLDSTLKKTTSFMKKVKLLSAATVPQLIEELSKLNLSKFVEEMASGIIETKLKLSDIPKVTELCLAISAKYSNFSEQMAGEFKKVLPVKKSDKIANVAKLRVDIIFLAELCLCGVFNEKEGLQVLGAVLSYLIQTDKTDFVNVGLLATVSRTVGWQIANIVPIPMDDAETVEIQDEELPESSALSVEQKKSIRELFKSYYDSLYSKTEKTCSARNKAMKRVKRQERSRGDAGDEEKTTLNDLQSELDSLRKMAIEISSAIGVEMKPLKEEASDDEEDEAANLEMGRKLAEGAIKLWSDEETKAFYEDLIDLRQMVPKDLYKESEQRTLSKAKMAERIEDVDMENINESGAMDAKRSSLQRGESEKETTPEDSQLQALLKEAVDASEERGVSKWQSFVLDLDHLVSKYSTDQAAIYFVSNLNNKGCRKRLVKLMIDPPPSRIDVVPFYARLVATLENVMPDLTTEIVTQLLEKFRGFLQQKPSSATAIIKVESKMVCVMMIAELMKFGVISRAEGLSCLRQLVYDLRGHSVEMTATFMESSGLYLYRHTESHAKMKRLLEVVKAKRERMKDQRQAMLIDNAYFTCLPPEDSKEERLRLKLDEEDTPMKRFIRHIILDINESTVDVFLKCLRRLEWYDPEVADYAIRYLSSTWLLPIENLQHVASAIAGLCNLVHLQWIGMAVIDSTIETIRISLENPGVYNQWAHSAAVYLAELYSFELCDEDLVLKILYQLISYPEPENSWRDLHRIRMICAMLEILREFFMKGSGKIKMRYFLSYFHRYYYIKKDAWDQEVAEQQPNSGGETGENQNPLDVQTSFPYEVELAYTELCRQFRQKKSNSLRWPKNLKEAQDIVTKIEKKFKGELKEFAGEHKDIEGDGLNELNVIEEDDEEDEDENRDSELDEDDSEEDRQKIENFSNAVTKEEDDEFQRELDRMMGEGFRQSAFQMPVAAAQYDVTLPAAVKDRFNRSIKFAETVKDEPAASSSKQDNDDDEDVYEKSPTIAASGRQKQTRVTLMVRGKTNKPSLKTVNIDDDQLQERWKEEKAREEQERADMKRLTLGQHRRIEMEEEKALLASLNSSRKGNAKRGQFRPQFPKPHLEGEW</sequence>
<proteinExistence type="evidence at protein level"/>
<dbReference type="STRING" id="6239.Y73B6BL.18b.1"/>
<dbReference type="OrthoDB" id="27832at2759"/>
<dbReference type="SMR" id="C2BR97"/>
<evidence type="ECO:0000313" key="6">
    <source>
        <dbReference type="Proteomes" id="UP000001940"/>
    </source>
</evidence>
<keyword evidence="8" id="KW-1267">Proteomics identification</keyword>
<evidence type="ECO:0000256" key="1">
    <source>
        <dbReference type="ARBA" id="ARBA00004496"/>
    </source>
</evidence>
<dbReference type="RefSeq" id="NP_001368064.1">
    <property type="nucleotide sequence ID" value="NM_001380273.1"/>
</dbReference>
<dbReference type="Proteomes" id="UP000001940">
    <property type="component" value="Chromosome IV"/>
</dbReference>
<comment type="subcellular location">
    <subcellularLocation>
        <location evidence="1">Cytoplasm</location>
    </subcellularLocation>
</comment>
<dbReference type="Bgee" id="WBGene00004881">
    <property type="expression patterns" value="Expressed in germ line (C elegans) and 4 other cell types or tissues"/>
</dbReference>
<dbReference type="Gene3D" id="1.25.40.180">
    <property type="match status" value="3"/>
</dbReference>
<dbReference type="AlphaFoldDB" id="C2BR97"/>
<feature type="domain" description="MIF4G" evidence="4">
    <location>
        <begin position="652"/>
        <end position="870"/>
    </location>
</feature>
<dbReference type="ExpressionAtlas" id="C2BR97">
    <property type="expression patterns" value="baseline and differential"/>
</dbReference>